<evidence type="ECO:0000259" key="12">
    <source>
        <dbReference type="PROSITE" id="PS51843"/>
    </source>
</evidence>
<keyword evidence="7 10" id="KW-0804">Transcription</keyword>
<evidence type="ECO:0000256" key="5">
    <source>
        <dbReference type="ARBA" id="ARBA00023015"/>
    </source>
</evidence>
<evidence type="ECO:0000259" key="11">
    <source>
        <dbReference type="PROSITE" id="PS51030"/>
    </source>
</evidence>
<keyword evidence="2 10" id="KW-0479">Metal-binding</keyword>
<dbReference type="SUPFAM" id="SSF48508">
    <property type="entry name" value="Nuclear receptor ligand-binding domain"/>
    <property type="match status" value="1"/>
</dbReference>
<dbReference type="PROSITE" id="PS51843">
    <property type="entry name" value="NR_LBD"/>
    <property type="match status" value="1"/>
</dbReference>
<evidence type="ECO:0000256" key="8">
    <source>
        <dbReference type="ARBA" id="ARBA00023170"/>
    </source>
</evidence>
<organism evidence="13 14">
    <name type="scientific">Periophthalmus magnuspinnatus</name>
    <dbReference type="NCBI Taxonomy" id="409849"/>
    <lineage>
        <taxon>Eukaryota</taxon>
        <taxon>Metazoa</taxon>
        <taxon>Chordata</taxon>
        <taxon>Craniata</taxon>
        <taxon>Vertebrata</taxon>
        <taxon>Euteleostomi</taxon>
        <taxon>Actinopterygii</taxon>
        <taxon>Neopterygii</taxon>
        <taxon>Teleostei</taxon>
        <taxon>Neoteleostei</taxon>
        <taxon>Acanthomorphata</taxon>
        <taxon>Gobiaria</taxon>
        <taxon>Gobiiformes</taxon>
        <taxon>Gobioidei</taxon>
        <taxon>Gobiidae</taxon>
        <taxon>Oxudercinae</taxon>
        <taxon>Periophthalmus</taxon>
    </lineage>
</organism>
<keyword evidence="14" id="KW-1185">Reference proteome</keyword>
<evidence type="ECO:0000313" key="13">
    <source>
        <dbReference type="Ensembl" id="ENSPMGP00000000963.1"/>
    </source>
</evidence>
<dbReference type="Gene3D" id="3.30.50.10">
    <property type="entry name" value="Erythroid Transcription Factor GATA-1, subunit A"/>
    <property type="match status" value="1"/>
</dbReference>
<dbReference type="InterPro" id="IPR000536">
    <property type="entry name" value="Nucl_hrmn_rcpt_lig-bd"/>
</dbReference>
<dbReference type="InterPro" id="IPR050234">
    <property type="entry name" value="Nuclear_hormone_rcpt_NR1"/>
</dbReference>
<keyword evidence="6 10" id="KW-0238">DNA-binding</keyword>
<dbReference type="GO" id="GO:0030154">
    <property type="term" value="P:cell differentiation"/>
    <property type="evidence" value="ECO:0007669"/>
    <property type="project" value="TreeGrafter"/>
</dbReference>
<dbReference type="PRINTS" id="PR00047">
    <property type="entry name" value="STROIDFINGER"/>
</dbReference>
<dbReference type="PRINTS" id="PR00398">
    <property type="entry name" value="STRDHORMONER"/>
</dbReference>
<dbReference type="Gene3D" id="1.10.565.10">
    <property type="entry name" value="Retinoid X Receptor"/>
    <property type="match status" value="1"/>
</dbReference>
<dbReference type="GO" id="GO:0008270">
    <property type="term" value="F:zinc ion binding"/>
    <property type="evidence" value="ECO:0007669"/>
    <property type="project" value="UniProtKB-KW"/>
</dbReference>
<dbReference type="InterPro" id="IPR035500">
    <property type="entry name" value="NHR-like_dom_sf"/>
</dbReference>
<accession>A0A3B3Z8Q0</accession>
<dbReference type="PANTHER" id="PTHR24082">
    <property type="entry name" value="NUCLEAR HORMONE RECEPTOR"/>
    <property type="match status" value="1"/>
</dbReference>
<dbReference type="GO" id="GO:0045944">
    <property type="term" value="P:positive regulation of transcription by RNA polymerase II"/>
    <property type="evidence" value="ECO:0007669"/>
    <property type="project" value="TreeGrafter"/>
</dbReference>
<dbReference type="GO" id="GO:0005634">
    <property type="term" value="C:nucleus"/>
    <property type="evidence" value="ECO:0007669"/>
    <property type="project" value="UniProtKB-SubCell"/>
</dbReference>
<evidence type="ECO:0000256" key="2">
    <source>
        <dbReference type="ARBA" id="ARBA00022723"/>
    </source>
</evidence>
<comment type="subcellular location">
    <subcellularLocation>
        <location evidence="10">Nucleus</location>
    </subcellularLocation>
</comment>
<name>A0A3B3Z8Q0_9GOBI</name>
<dbReference type="Ensembl" id="ENSPMGT00000001016.1">
    <property type="protein sequence ID" value="ENSPMGP00000000963.1"/>
    <property type="gene ID" value="ENSPMGG00000000874.1"/>
</dbReference>
<dbReference type="PROSITE" id="PS51030">
    <property type="entry name" value="NUCLEAR_REC_DBD_2"/>
    <property type="match status" value="1"/>
</dbReference>
<dbReference type="Pfam" id="PF00105">
    <property type="entry name" value="zf-C4"/>
    <property type="match status" value="1"/>
</dbReference>
<evidence type="ECO:0000256" key="10">
    <source>
        <dbReference type="RuleBase" id="RU004334"/>
    </source>
</evidence>
<keyword evidence="4 10" id="KW-0862">Zinc</keyword>
<dbReference type="CDD" id="cd07156">
    <property type="entry name" value="NR_DBD_VDR_like"/>
    <property type="match status" value="1"/>
</dbReference>
<dbReference type="PANTHER" id="PTHR24082:SF39">
    <property type="entry name" value="NUCLEAR RECEPTOR SUBFAMILY 1 GROUP I MEMBER 2"/>
    <property type="match status" value="1"/>
</dbReference>
<keyword evidence="8 10" id="KW-0675">Receptor</keyword>
<dbReference type="SUPFAM" id="SSF57716">
    <property type="entry name" value="Glucocorticoid receptor-like (DNA-binding domain)"/>
    <property type="match status" value="1"/>
</dbReference>
<evidence type="ECO:0000256" key="3">
    <source>
        <dbReference type="ARBA" id="ARBA00022771"/>
    </source>
</evidence>
<dbReference type="FunFam" id="3.30.50.10:FF:000030">
    <property type="entry name" value="Nuclear Hormone Receptor family"/>
    <property type="match status" value="1"/>
</dbReference>
<feature type="domain" description="NR LBD" evidence="12">
    <location>
        <begin position="125"/>
        <end position="436"/>
    </location>
</feature>
<dbReference type="SMART" id="SM00430">
    <property type="entry name" value="HOLI"/>
    <property type="match status" value="1"/>
</dbReference>
<protein>
    <submittedName>
        <fullName evidence="13">Uncharacterized protein</fullName>
    </submittedName>
</protein>
<feature type="domain" description="Nuclear receptor" evidence="11">
    <location>
        <begin position="24"/>
        <end position="99"/>
    </location>
</feature>
<comment type="similarity">
    <text evidence="1 10">Belongs to the nuclear hormone receptor family.</text>
</comment>
<keyword evidence="3 10" id="KW-0863">Zinc-finger</keyword>
<dbReference type="GO" id="GO:0000122">
    <property type="term" value="P:negative regulation of transcription by RNA polymerase II"/>
    <property type="evidence" value="ECO:0007669"/>
    <property type="project" value="TreeGrafter"/>
</dbReference>
<dbReference type="Pfam" id="PF00104">
    <property type="entry name" value="Hormone_recep"/>
    <property type="match status" value="1"/>
</dbReference>
<dbReference type="Proteomes" id="UP000261520">
    <property type="component" value="Unplaced"/>
</dbReference>
<reference evidence="13" key="2">
    <citation type="submission" date="2025-09" db="UniProtKB">
        <authorList>
            <consortium name="Ensembl"/>
        </authorList>
    </citation>
    <scope>IDENTIFICATION</scope>
</reference>
<evidence type="ECO:0000313" key="14">
    <source>
        <dbReference type="Proteomes" id="UP000261520"/>
    </source>
</evidence>
<dbReference type="STRING" id="409849.ENSPMGP00000000963"/>
<sequence>ISVILSDTFTIEEEDDEESEDEGAKFCGVCGDQAKGYHFNALTCEGCKGFFRRAIKRSTPLQCSFLNKCIITKNNRRSCQACRFQKCQAIGMRKEMVMSEEEVLERRIKIKGRKMRAASSRLSAQQEKMIEELLTAHRKTFDLDFSSFRGFRPMDRTIASPNDLNQFMNEPYDPLCSHTTDFSAAAEQTFYDFFLPSPPFCSSSTFSCSSSSSSSSPSLYLYFDKDQNKESDQKIKFFTSLPHLSDLTTYMIHNIIRFSKSLQFFFRSLNMEDQITLLKGATLEMLQLRFNMVFNAKTCMWECGSISYYKDDVVRAGFESVLVDALVKFHQNLRKLGLQEEEYVIAQGISLFSPDRPGVQQRDLIDQQQENLALTLKTYIDSKRRGPEKHLLFPKVLACLTELRTMTEEYSKQVLQIQDIQPDVSPLIMEVISKDFI</sequence>
<proteinExistence type="inferred from homology"/>
<dbReference type="GO" id="GO:0000978">
    <property type="term" value="F:RNA polymerase II cis-regulatory region sequence-specific DNA binding"/>
    <property type="evidence" value="ECO:0007669"/>
    <property type="project" value="TreeGrafter"/>
</dbReference>
<keyword evidence="5 10" id="KW-0805">Transcription regulation</keyword>
<dbReference type="InterPro" id="IPR013088">
    <property type="entry name" value="Znf_NHR/GATA"/>
</dbReference>
<reference evidence="13" key="1">
    <citation type="submission" date="2025-08" db="UniProtKB">
        <authorList>
            <consortium name="Ensembl"/>
        </authorList>
    </citation>
    <scope>IDENTIFICATION</scope>
</reference>
<dbReference type="SMART" id="SM00399">
    <property type="entry name" value="ZnF_C4"/>
    <property type="match status" value="1"/>
</dbReference>
<dbReference type="InterPro" id="IPR001723">
    <property type="entry name" value="Nuclear_hrmn_rcpt"/>
</dbReference>
<dbReference type="AlphaFoldDB" id="A0A3B3Z8Q0"/>
<evidence type="ECO:0000256" key="4">
    <source>
        <dbReference type="ARBA" id="ARBA00022833"/>
    </source>
</evidence>
<evidence type="ECO:0000256" key="6">
    <source>
        <dbReference type="ARBA" id="ARBA00023125"/>
    </source>
</evidence>
<evidence type="ECO:0000256" key="7">
    <source>
        <dbReference type="ARBA" id="ARBA00023163"/>
    </source>
</evidence>
<dbReference type="GO" id="GO:0004879">
    <property type="term" value="F:nuclear receptor activity"/>
    <property type="evidence" value="ECO:0007669"/>
    <property type="project" value="TreeGrafter"/>
</dbReference>
<evidence type="ECO:0000256" key="1">
    <source>
        <dbReference type="ARBA" id="ARBA00005993"/>
    </source>
</evidence>
<keyword evidence="9 10" id="KW-0539">Nucleus</keyword>
<evidence type="ECO:0000256" key="9">
    <source>
        <dbReference type="ARBA" id="ARBA00023242"/>
    </source>
</evidence>
<dbReference type="InterPro" id="IPR001628">
    <property type="entry name" value="Znf_hrmn_rcpt"/>
</dbReference>
<dbReference type="PROSITE" id="PS00031">
    <property type="entry name" value="NUCLEAR_REC_DBD_1"/>
    <property type="match status" value="1"/>
</dbReference>